<sequence length="192" mass="22597">MACEMCGSRLEKKRGLTKHFCSECKLVRRSSSHALSMENTEFRESRRLRAEVRRSDPEFQERAAKYQREHRKQKHIAEAQRAYGKARRQTAEGKAEHRQAERKRRALKVSQVGEWPKKTALEIEQMLWQEQKGLCVFCKKNMERRDFHMDHYVPLIRGGKHCITNVVLTCSACNLSKHTKTGKEFIEHLESI</sequence>
<protein>
    <recommendedName>
        <fullName evidence="2">HNH nuclease domain-containing protein</fullName>
    </recommendedName>
</protein>
<dbReference type="SMART" id="SM00507">
    <property type="entry name" value="HNHc"/>
    <property type="match status" value="1"/>
</dbReference>
<evidence type="ECO:0000313" key="3">
    <source>
        <dbReference type="EMBL" id="KKN72775.1"/>
    </source>
</evidence>
<dbReference type="PANTHER" id="PTHR33877:SF1">
    <property type="entry name" value="TYPE IV METHYL-DIRECTED RESTRICTION ENZYME ECOKMCRA"/>
    <property type="match status" value="1"/>
</dbReference>
<dbReference type="EMBL" id="LAZR01000355">
    <property type="protein sequence ID" value="KKN72775.1"/>
    <property type="molecule type" value="Genomic_DNA"/>
</dbReference>
<feature type="domain" description="HNH nuclease" evidence="2">
    <location>
        <begin position="122"/>
        <end position="175"/>
    </location>
</feature>
<organism evidence="3">
    <name type="scientific">marine sediment metagenome</name>
    <dbReference type="NCBI Taxonomy" id="412755"/>
    <lineage>
        <taxon>unclassified sequences</taxon>
        <taxon>metagenomes</taxon>
        <taxon>ecological metagenomes</taxon>
    </lineage>
</organism>
<proteinExistence type="predicted"/>
<dbReference type="Pfam" id="PF14279">
    <property type="entry name" value="HNH_5"/>
    <property type="match status" value="1"/>
</dbReference>
<dbReference type="InterPro" id="IPR052892">
    <property type="entry name" value="NA-targeting_endonuclease"/>
</dbReference>
<accession>A0A0F9SV00</accession>
<evidence type="ECO:0000256" key="1">
    <source>
        <dbReference type="SAM" id="MobiDB-lite"/>
    </source>
</evidence>
<reference evidence="3" key="1">
    <citation type="journal article" date="2015" name="Nature">
        <title>Complex archaea that bridge the gap between prokaryotes and eukaryotes.</title>
        <authorList>
            <person name="Spang A."/>
            <person name="Saw J.H."/>
            <person name="Jorgensen S.L."/>
            <person name="Zaremba-Niedzwiedzka K."/>
            <person name="Martijn J."/>
            <person name="Lind A.E."/>
            <person name="van Eijk R."/>
            <person name="Schleper C."/>
            <person name="Guy L."/>
            <person name="Ettema T.J."/>
        </authorList>
    </citation>
    <scope>NUCLEOTIDE SEQUENCE</scope>
</reference>
<dbReference type="AlphaFoldDB" id="A0A0F9SV00"/>
<evidence type="ECO:0000259" key="2">
    <source>
        <dbReference type="SMART" id="SM00507"/>
    </source>
</evidence>
<dbReference type="InterPro" id="IPR029471">
    <property type="entry name" value="HNH_5"/>
</dbReference>
<name>A0A0F9SV00_9ZZZZ</name>
<dbReference type="CDD" id="cd00085">
    <property type="entry name" value="HNHc"/>
    <property type="match status" value="1"/>
</dbReference>
<feature type="region of interest" description="Disordered" evidence="1">
    <location>
        <begin position="83"/>
        <end position="105"/>
    </location>
</feature>
<comment type="caution">
    <text evidence="3">The sequence shown here is derived from an EMBL/GenBank/DDBJ whole genome shotgun (WGS) entry which is preliminary data.</text>
</comment>
<dbReference type="PANTHER" id="PTHR33877">
    <property type="entry name" value="SLL1193 PROTEIN"/>
    <property type="match status" value="1"/>
</dbReference>
<gene>
    <name evidence="3" type="ORF">LCGC14_0407420</name>
</gene>
<feature type="compositionally biased region" description="Basic and acidic residues" evidence="1">
    <location>
        <begin position="89"/>
        <end position="99"/>
    </location>
</feature>
<dbReference type="Gene3D" id="1.10.30.50">
    <property type="match status" value="1"/>
</dbReference>
<dbReference type="InterPro" id="IPR003615">
    <property type="entry name" value="HNH_nuc"/>
</dbReference>